<dbReference type="EMBL" id="CP005987">
    <property type="protein sequence ID" value="AIA56649.1"/>
    <property type="molecule type" value="Genomic_DNA"/>
</dbReference>
<dbReference type="Proteomes" id="UP000005522">
    <property type="component" value="Plasmid megap mpAca1.1"/>
</dbReference>
<protein>
    <submittedName>
        <fullName evidence="1">Uncharacterized protein</fullName>
    </submittedName>
</protein>
<gene>
    <name evidence="1" type="ORF">Acaty_m0076</name>
</gene>
<keyword evidence="1" id="KW-0614">Plasmid</keyword>
<sequence>MQLLPDPHEVGVGNAVPVHEIGDRNLVFGGEAGQGIARVNDLRLAGRIRQDHVYGVGHLIAVDQRLVIADSPVDDVLDAIELVGNGIGGQIELVLLVEQVGGFAEVLLGQRGIRCPFRHLCATGQQHSGKHKNRRSSAWVSSHGRFSSLAATAG</sequence>
<accession>A0A059ZV31</accession>
<name>A0A059ZV31_ACICK</name>
<organism evidence="1 2">
    <name type="scientific">Acidithiobacillus caldus (strain ATCC 51756 / DSM 8584 / KU)</name>
    <dbReference type="NCBI Taxonomy" id="637389"/>
    <lineage>
        <taxon>Bacteria</taxon>
        <taxon>Pseudomonadati</taxon>
        <taxon>Pseudomonadota</taxon>
        <taxon>Acidithiobacillia</taxon>
        <taxon>Acidithiobacillales</taxon>
        <taxon>Acidithiobacillaceae</taxon>
        <taxon>Acidithiobacillus</taxon>
    </lineage>
</organism>
<dbReference type="HOGENOM" id="CLU_1700418_0_0_6"/>
<dbReference type="AlphaFoldDB" id="A0A059ZV31"/>
<dbReference type="KEGG" id="acz:Acaty_m0076"/>
<evidence type="ECO:0000313" key="1">
    <source>
        <dbReference type="EMBL" id="AIA56649.1"/>
    </source>
</evidence>
<geneLocation type="plasmid" evidence="2">
    <name>megaPlasmid mpAca1.1</name>
</geneLocation>
<evidence type="ECO:0000313" key="2">
    <source>
        <dbReference type="Proteomes" id="UP000005522"/>
    </source>
</evidence>
<reference evidence="1 2" key="1">
    <citation type="journal article" date="2009" name="J. Bacteriol.">
        <title>Draft genome sequence of the extremely acidophilic bacterium Acidithiobacillus caldus ATCC 51756 reveals metabolic versatility in the genus Acidithiobacillus.</title>
        <authorList>
            <person name="Valdes J."/>
            <person name="Quatrini R."/>
            <person name="Hallberg K."/>
            <person name="Dopson M."/>
            <person name="Valenzuela P.D."/>
            <person name="Holmes D.S."/>
        </authorList>
    </citation>
    <scope>NUCLEOTIDE SEQUENCE [LARGE SCALE GENOMIC DNA]</scope>
    <source>
        <strain evidence="2">ATCC 51756 / DSM 8584 / KU</strain>
        <plasmid evidence="2">megaPlasmid mpAca1.1</plasmid>
    </source>
</reference>
<proteinExistence type="predicted"/>